<evidence type="ECO:0000313" key="2">
    <source>
        <dbReference type="Proteomes" id="UP001500713"/>
    </source>
</evidence>
<evidence type="ECO:0000313" key="1">
    <source>
        <dbReference type="EMBL" id="GAA0482018.1"/>
    </source>
</evidence>
<sequence>MTTNNMGTLATSENNATKRTCRRPLLPTADFAALPLAIRRPSNTSKIMAGIKFATSKAAVSGGEIKSVRPD</sequence>
<accession>A0ABP3KL15</accession>
<organism evidence="1 2">
    <name type="scientific">Parasphingorhabdus litoris</name>
    <dbReference type="NCBI Taxonomy" id="394733"/>
    <lineage>
        <taxon>Bacteria</taxon>
        <taxon>Pseudomonadati</taxon>
        <taxon>Pseudomonadota</taxon>
        <taxon>Alphaproteobacteria</taxon>
        <taxon>Sphingomonadales</taxon>
        <taxon>Sphingomonadaceae</taxon>
        <taxon>Parasphingorhabdus</taxon>
    </lineage>
</organism>
<proteinExistence type="predicted"/>
<dbReference type="Proteomes" id="UP001500713">
    <property type="component" value="Unassembled WGS sequence"/>
</dbReference>
<reference evidence="2" key="1">
    <citation type="journal article" date="2019" name="Int. J. Syst. Evol. Microbiol.">
        <title>The Global Catalogue of Microorganisms (GCM) 10K type strain sequencing project: providing services to taxonomists for standard genome sequencing and annotation.</title>
        <authorList>
            <consortium name="The Broad Institute Genomics Platform"/>
            <consortium name="The Broad Institute Genome Sequencing Center for Infectious Disease"/>
            <person name="Wu L."/>
            <person name="Ma J."/>
        </authorList>
    </citation>
    <scope>NUCLEOTIDE SEQUENCE [LARGE SCALE GENOMIC DNA]</scope>
    <source>
        <strain evidence="2">JCM 14162</strain>
    </source>
</reference>
<gene>
    <name evidence="1" type="ORF">GCM10009096_25370</name>
</gene>
<comment type="caution">
    <text evidence="1">The sequence shown here is derived from an EMBL/GenBank/DDBJ whole genome shotgun (WGS) entry which is preliminary data.</text>
</comment>
<keyword evidence="2" id="KW-1185">Reference proteome</keyword>
<protein>
    <submittedName>
        <fullName evidence="1">Uncharacterized protein</fullName>
    </submittedName>
</protein>
<dbReference type="EMBL" id="BAAAEM010000003">
    <property type="protein sequence ID" value="GAA0482018.1"/>
    <property type="molecule type" value="Genomic_DNA"/>
</dbReference>
<name>A0ABP3KL15_9SPHN</name>